<dbReference type="Proteomes" id="UP000317315">
    <property type="component" value="Unassembled WGS sequence"/>
</dbReference>
<organism evidence="9 10">
    <name type="scientific">Balnearium lithotrophicum</name>
    <dbReference type="NCBI Taxonomy" id="223788"/>
    <lineage>
        <taxon>Bacteria</taxon>
        <taxon>Pseudomonadati</taxon>
        <taxon>Aquificota</taxon>
        <taxon>Aquificia</taxon>
        <taxon>Desulfurobacteriales</taxon>
        <taxon>Desulfurobacteriaceae</taxon>
        <taxon>Balnearium</taxon>
    </lineage>
</organism>
<dbReference type="Pfam" id="PF01509">
    <property type="entry name" value="TruB_N"/>
    <property type="match status" value="1"/>
</dbReference>
<dbReference type="GO" id="GO:0160148">
    <property type="term" value="F:tRNA pseudouridine(55) synthase activity"/>
    <property type="evidence" value="ECO:0007669"/>
    <property type="project" value="UniProtKB-EC"/>
</dbReference>
<evidence type="ECO:0000313" key="10">
    <source>
        <dbReference type="Proteomes" id="UP000317315"/>
    </source>
</evidence>
<evidence type="ECO:0000256" key="3">
    <source>
        <dbReference type="ARBA" id="ARBA00022694"/>
    </source>
</evidence>
<dbReference type="GO" id="GO:0031119">
    <property type="term" value="P:tRNA pseudouridine synthesis"/>
    <property type="evidence" value="ECO:0007669"/>
    <property type="project" value="UniProtKB-UniRule"/>
</dbReference>
<dbReference type="PANTHER" id="PTHR13767">
    <property type="entry name" value="TRNA-PSEUDOURIDINE SYNTHASE"/>
    <property type="match status" value="1"/>
</dbReference>
<dbReference type="Gene3D" id="3.30.2350.10">
    <property type="entry name" value="Pseudouridine synthase"/>
    <property type="match status" value="1"/>
</dbReference>
<evidence type="ECO:0000259" key="8">
    <source>
        <dbReference type="Pfam" id="PF16198"/>
    </source>
</evidence>
<evidence type="ECO:0000256" key="1">
    <source>
        <dbReference type="ARBA" id="ARBA00000385"/>
    </source>
</evidence>
<evidence type="ECO:0000313" key="9">
    <source>
        <dbReference type="EMBL" id="SMO64710.1"/>
    </source>
</evidence>
<dbReference type="EC" id="5.4.99.25" evidence="5"/>
<dbReference type="RefSeq" id="WP_142935783.1">
    <property type="nucleotide sequence ID" value="NZ_FXTM01000016.1"/>
</dbReference>
<evidence type="ECO:0000256" key="4">
    <source>
        <dbReference type="ARBA" id="ARBA00023235"/>
    </source>
</evidence>
<comment type="catalytic activity">
    <reaction evidence="1 5">
        <text>uridine(55) in tRNA = pseudouridine(55) in tRNA</text>
        <dbReference type="Rhea" id="RHEA:42532"/>
        <dbReference type="Rhea" id="RHEA-COMP:10101"/>
        <dbReference type="Rhea" id="RHEA-COMP:10102"/>
        <dbReference type="ChEBI" id="CHEBI:65314"/>
        <dbReference type="ChEBI" id="CHEBI:65315"/>
        <dbReference type="EC" id="5.4.99.25"/>
    </reaction>
</comment>
<dbReference type="InterPro" id="IPR020103">
    <property type="entry name" value="PsdUridine_synth_cat_dom_sf"/>
</dbReference>
<dbReference type="OrthoDB" id="9802309at2"/>
<keyword evidence="4 5" id="KW-0413">Isomerase</keyword>
<feature type="domain" description="Pseudouridine synthase II N-terminal" evidence="6">
    <location>
        <begin position="28"/>
        <end position="171"/>
    </location>
</feature>
<protein>
    <recommendedName>
        <fullName evidence="5">tRNA pseudouridine synthase B</fullName>
        <ecNumber evidence="5">5.4.99.25</ecNumber>
    </recommendedName>
    <alternativeName>
        <fullName evidence="5">tRNA pseudouridine(55) synthase</fullName>
        <shortName evidence="5">Psi55 synthase</shortName>
    </alternativeName>
    <alternativeName>
        <fullName evidence="5">tRNA pseudouridylate synthase</fullName>
    </alternativeName>
    <alternativeName>
        <fullName evidence="5">tRNA-uridine isomerase</fullName>
    </alternativeName>
</protein>
<dbReference type="SUPFAM" id="SSF55120">
    <property type="entry name" value="Pseudouridine synthase"/>
    <property type="match status" value="1"/>
</dbReference>
<dbReference type="EMBL" id="FXTM01000016">
    <property type="protein sequence ID" value="SMO64710.1"/>
    <property type="molecule type" value="Genomic_DNA"/>
</dbReference>
<gene>
    <name evidence="5" type="primary">truB</name>
    <name evidence="9" type="ORF">SAMN06269117_11615</name>
</gene>
<evidence type="ECO:0000256" key="5">
    <source>
        <dbReference type="HAMAP-Rule" id="MF_01080"/>
    </source>
</evidence>
<name>A0A521D1D4_9BACT</name>
<dbReference type="HAMAP" id="MF_01080">
    <property type="entry name" value="TruB_bact"/>
    <property type="match status" value="1"/>
</dbReference>
<dbReference type="GO" id="GO:0003723">
    <property type="term" value="F:RNA binding"/>
    <property type="evidence" value="ECO:0007669"/>
    <property type="project" value="InterPro"/>
</dbReference>
<keyword evidence="10" id="KW-1185">Reference proteome</keyword>
<dbReference type="GO" id="GO:1990481">
    <property type="term" value="P:mRNA pseudouridine synthesis"/>
    <property type="evidence" value="ECO:0007669"/>
    <property type="project" value="TreeGrafter"/>
</dbReference>
<evidence type="ECO:0000259" key="6">
    <source>
        <dbReference type="Pfam" id="PF01509"/>
    </source>
</evidence>
<dbReference type="AlphaFoldDB" id="A0A521D1D4"/>
<dbReference type="InterPro" id="IPR015240">
    <property type="entry name" value="tRNA_sdUridine_synth_fam1_C"/>
</dbReference>
<evidence type="ECO:0000256" key="2">
    <source>
        <dbReference type="ARBA" id="ARBA00005642"/>
    </source>
</evidence>
<reference evidence="9 10" key="1">
    <citation type="submission" date="2017-05" db="EMBL/GenBank/DDBJ databases">
        <authorList>
            <person name="Varghese N."/>
            <person name="Submissions S."/>
        </authorList>
    </citation>
    <scope>NUCLEOTIDE SEQUENCE [LARGE SCALE GENOMIC DNA]</scope>
    <source>
        <strain evidence="9 10">DSM 16304</strain>
    </source>
</reference>
<feature type="active site" description="Nucleophile" evidence="5">
    <location>
        <position position="39"/>
    </location>
</feature>
<dbReference type="Pfam" id="PF16198">
    <property type="entry name" value="TruB_C_2"/>
    <property type="match status" value="1"/>
</dbReference>
<dbReference type="NCBIfam" id="TIGR00431">
    <property type="entry name" value="TruB"/>
    <property type="match status" value="1"/>
</dbReference>
<dbReference type="PANTHER" id="PTHR13767:SF2">
    <property type="entry name" value="PSEUDOURIDYLATE SYNTHASE TRUB1"/>
    <property type="match status" value="1"/>
</dbReference>
<feature type="domain" description="tRNA pseudouridylate synthase B C-terminal" evidence="8">
    <location>
        <begin position="172"/>
        <end position="212"/>
    </location>
</feature>
<dbReference type="Pfam" id="PF09157">
    <property type="entry name" value="TruB-C_2"/>
    <property type="match status" value="1"/>
</dbReference>
<comment type="similarity">
    <text evidence="2 5">Belongs to the pseudouridine synthase TruB family. Type 1 subfamily.</text>
</comment>
<dbReference type="InterPro" id="IPR014780">
    <property type="entry name" value="tRNA_psdUridine_synth_TruB"/>
</dbReference>
<proteinExistence type="inferred from homology"/>
<keyword evidence="3 5" id="KW-0819">tRNA processing</keyword>
<dbReference type="InterPro" id="IPR002501">
    <property type="entry name" value="PsdUridine_synth_N"/>
</dbReference>
<comment type="function">
    <text evidence="5">Responsible for synthesis of pseudouridine from uracil-55 in the psi GC loop of transfer RNAs.</text>
</comment>
<accession>A0A521D1D4</accession>
<dbReference type="InterPro" id="IPR032819">
    <property type="entry name" value="TruB_C"/>
</dbReference>
<feature type="domain" description="tRNA pseudouridine synthase II TruB subfamily 1 C-terminal" evidence="7">
    <location>
        <begin position="229"/>
        <end position="282"/>
    </location>
</feature>
<dbReference type="CDD" id="cd02573">
    <property type="entry name" value="PseudoU_synth_EcTruB"/>
    <property type="match status" value="1"/>
</dbReference>
<sequence length="284" mass="31852">MVGFLIVDKPKGLTSHDVVKRVRNLLPKSVKVGHTGTLDPLATGILIISVGKATRLSEFLLKRDKSYKVKGILGLSSPTYDVDGEIKEVECKEAGEEEFLKVLSMFRGEIEQKPPPFSAVRIRGKRAYELARKGERVELPRRRVKIYEIDLLSFSYPEFELLVRCSSGTYIRSLVHDIGIELSCDAVVSELRRTCVGNICENEAVPLERVIEEGVERFLRPPEEILGFPTVKLSKEEETLFRNGVFLKRKLPKGYYSVLSDEGKFVGVGVSNGELLKPEKVIAT</sequence>
<evidence type="ECO:0000259" key="7">
    <source>
        <dbReference type="Pfam" id="PF09157"/>
    </source>
</evidence>